<organism evidence="1 2">
    <name type="scientific">Siansivirga zeaxanthinifaciens CC-SAMT-1</name>
    <dbReference type="NCBI Taxonomy" id="1454006"/>
    <lineage>
        <taxon>Bacteria</taxon>
        <taxon>Pseudomonadati</taxon>
        <taxon>Bacteroidota</taxon>
        <taxon>Flavobacteriia</taxon>
        <taxon>Flavobacteriales</taxon>
        <taxon>Flavobacteriaceae</taxon>
        <taxon>Siansivirga</taxon>
    </lineage>
</organism>
<gene>
    <name evidence="1" type="ORF">AW14_13280</name>
</gene>
<evidence type="ECO:0000313" key="1">
    <source>
        <dbReference type="EMBL" id="AJR04968.1"/>
    </source>
</evidence>
<protein>
    <submittedName>
        <fullName evidence="1">Uncharacterized protein</fullName>
    </submittedName>
</protein>
<sequence length="63" mass="7239">MNVFSYFNKIIFFVCAIKNKDMLVTLKFYPALVGFKNIVLLKSLKLLKSNEIKKPAKLSSQVL</sequence>
<dbReference type="STRING" id="1454006.AW14_13280"/>
<evidence type="ECO:0000313" key="2">
    <source>
        <dbReference type="Proteomes" id="UP000032229"/>
    </source>
</evidence>
<accession>A0A0C5WD22</accession>
<proteinExistence type="predicted"/>
<dbReference type="HOGENOM" id="CLU_2883466_0_0_10"/>
<keyword evidence="2" id="KW-1185">Reference proteome</keyword>
<dbReference type="KEGG" id="sze:AW14_13280"/>
<name>A0A0C5WD22_9FLAO</name>
<dbReference type="Proteomes" id="UP000032229">
    <property type="component" value="Chromosome"/>
</dbReference>
<dbReference type="EMBL" id="CP007202">
    <property type="protein sequence ID" value="AJR04968.1"/>
    <property type="molecule type" value="Genomic_DNA"/>
</dbReference>
<dbReference type="AlphaFoldDB" id="A0A0C5WD22"/>
<reference evidence="1" key="1">
    <citation type="submission" date="2014-02" db="EMBL/GenBank/DDBJ databases">
        <authorList>
            <person name="Young C.-C."/>
            <person name="Hameed A."/>
            <person name="Huang H.-C."/>
            <person name="Shahina M."/>
        </authorList>
    </citation>
    <scope>NUCLEOTIDE SEQUENCE [LARGE SCALE GENOMIC DNA]</scope>
    <source>
        <strain evidence="1">CC-SAMT-1</strain>
    </source>
</reference>